<organism evidence="2 3">
    <name type="scientific">Mycena citricolor</name>
    <dbReference type="NCBI Taxonomy" id="2018698"/>
    <lineage>
        <taxon>Eukaryota</taxon>
        <taxon>Fungi</taxon>
        <taxon>Dikarya</taxon>
        <taxon>Basidiomycota</taxon>
        <taxon>Agaricomycotina</taxon>
        <taxon>Agaricomycetes</taxon>
        <taxon>Agaricomycetidae</taxon>
        <taxon>Agaricales</taxon>
        <taxon>Marasmiineae</taxon>
        <taxon>Mycenaceae</taxon>
        <taxon>Mycena</taxon>
    </lineage>
</organism>
<evidence type="ECO:0000256" key="1">
    <source>
        <dbReference type="SAM" id="MobiDB-lite"/>
    </source>
</evidence>
<comment type="caution">
    <text evidence="2">The sequence shown here is derived from an EMBL/GenBank/DDBJ whole genome shotgun (WGS) entry which is preliminary data.</text>
</comment>
<feature type="compositionally biased region" description="Polar residues" evidence="1">
    <location>
        <begin position="183"/>
        <end position="193"/>
    </location>
</feature>
<feature type="compositionally biased region" description="Low complexity" evidence="1">
    <location>
        <begin position="128"/>
        <end position="137"/>
    </location>
</feature>
<feature type="compositionally biased region" description="Polar residues" evidence="1">
    <location>
        <begin position="138"/>
        <end position="151"/>
    </location>
</feature>
<feature type="non-terminal residue" evidence="2">
    <location>
        <position position="1"/>
    </location>
</feature>
<feature type="compositionally biased region" description="Basic and acidic residues" evidence="1">
    <location>
        <begin position="197"/>
        <end position="220"/>
    </location>
</feature>
<protein>
    <submittedName>
        <fullName evidence="2">Uncharacterized protein</fullName>
    </submittedName>
</protein>
<dbReference type="Proteomes" id="UP001295794">
    <property type="component" value="Unassembled WGS sequence"/>
</dbReference>
<dbReference type="EMBL" id="CAVNYO010000169">
    <property type="protein sequence ID" value="CAK5271338.1"/>
    <property type="molecule type" value="Genomic_DNA"/>
</dbReference>
<accession>A0AAD2HAR6</accession>
<feature type="region of interest" description="Disordered" evidence="1">
    <location>
        <begin position="84"/>
        <end position="248"/>
    </location>
</feature>
<evidence type="ECO:0000313" key="3">
    <source>
        <dbReference type="Proteomes" id="UP001295794"/>
    </source>
</evidence>
<sequence length="248" mass="27133">SQSFPSTVMAAKSLSTSTLSLKFMQNAYRAKNVQQVELDKAEVRDDGEWEIGQEMRDAWGMGAGETSTQAVSYEASYLPFLFASDDATDHSPSATKSPPKGRRVFKSGREISGIEPTVATAQHQGPESKSAQHSSSSKPRQISSGQGQATRDSWKAKPMKPTRKSARDAIFDNSAVSLGPRQTKMSNSQNTHSGFMKPDRVDEPTHKTDSVKVKRPRAADSTEPDGPVDSRKKKVRKQRSAESDADEQ</sequence>
<evidence type="ECO:0000313" key="2">
    <source>
        <dbReference type="EMBL" id="CAK5271338.1"/>
    </source>
</evidence>
<gene>
    <name evidence="2" type="ORF">MYCIT1_LOCUS16315</name>
</gene>
<dbReference type="AlphaFoldDB" id="A0AAD2HAR6"/>
<proteinExistence type="predicted"/>
<reference evidence="2" key="1">
    <citation type="submission" date="2023-11" db="EMBL/GenBank/DDBJ databases">
        <authorList>
            <person name="De Vega J J."/>
            <person name="De Vega J J."/>
        </authorList>
    </citation>
    <scope>NUCLEOTIDE SEQUENCE</scope>
</reference>
<name>A0AAD2HAR6_9AGAR</name>
<keyword evidence="3" id="KW-1185">Reference proteome</keyword>